<evidence type="ECO:0000256" key="1">
    <source>
        <dbReference type="SAM" id="MobiDB-lite"/>
    </source>
</evidence>
<dbReference type="EMBL" id="CP046401">
    <property type="protein sequence ID" value="QGY43870.1"/>
    <property type="molecule type" value="Genomic_DNA"/>
</dbReference>
<dbReference type="Proteomes" id="UP000428260">
    <property type="component" value="Chromosome"/>
</dbReference>
<dbReference type="KEGG" id="mcos:GM418_09435"/>
<evidence type="ECO:0000313" key="3">
    <source>
        <dbReference type="Proteomes" id="UP000428260"/>
    </source>
</evidence>
<protein>
    <submittedName>
        <fullName evidence="2">Uncharacterized protein</fullName>
    </submittedName>
</protein>
<reference evidence="2 3" key="1">
    <citation type="submission" date="2019-11" db="EMBL/GenBank/DDBJ databases">
        <authorList>
            <person name="Zheng R.K."/>
            <person name="Sun C.M."/>
        </authorList>
    </citation>
    <scope>NUCLEOTIDE SEQUENCE [LARGE SCALE GENOMIC DNA]</scope>
    <source>
        <strain evidence="2 3">WC007</strain>
    </source>
</reference>
<feature type="region of interest" description="Disordered" evidence="1">
    <location>
        <begin position="23"/>
        <end position="67"/>
    </location>
</feature>
<feature type="compositionally biased region" description="Polar residues" evidence="1">
    <location>
        <begin position="31"/>
        <end position="42"/>
    </location>
</feature>
<dbReference type="AlphaFoldDB" id="A0A6I6JS13"/>
<proteinExistence type="predicted"/>
<accession>A0A6I6JS13</accession>
<dbReference type="RefSeq" id="WP_158865430.1">
    <property type="nucleotide sequence ID" value="NZ_CP046401.1"/>
</dbReference>
<keyword evidence="3" id="KW-1185">Reference proteome</keyword>
<name>A0A6I6JS13_9BACT</name>
<sequence>MDDLIVIILTLIVAVVGTIGQIKKKKQPQPESGTEEQNSSDNFWDVLEDFGDKPSNPKPGETEYEPETIEEKPIVNQQYTFKAENEGKDSVLKKTSSIKNGIKQNLEEEKKENISNTFSLRKAVIYSEILNRKYT</sequence>
<organism evidence="2 3">
    <name type="scientific">Maribellus comscasis</name>
    <dbReference type="NCBI Taxonomy" id="2681766"/>
    <lineage>
        <taxon>Bacteria</taxon>
        <taxon>Pseudomonadati</taxon>
        <taxon>Bacteroidota</taxon>
        <taxon>Bacteroidia</taxon>
        <taxon>Marinilabiliales</taxon>
        <taxon>Prolixibacteraceae</taxon>
        <taxon>Maribellus</taxon>
    </lineage>
</organism>
<gene>
    <name evidence="2" type="ORF">GM418_09435</name>
</gene>
<evidence type="ECO:0000313" key="2">
    <source>
        <dbReference type="EMBL" id="QGY43870.1"/>
    </source>
</evidence>